<dbReference type="GO" id="GO:0008199">
    <property type="term" value="F:ferric iron binding"/>
    <property type="evidence" value="ECO:0007669"/>
    <property type="project" value="InterPro"/>
</dbReference>
<proteinExistence type="predicted"/>
<dbReference type="PANTHER" id="PTHR34315">
    <property type="match status" value="1"/>
</dbReference>
<sequence>MKKDRVTTTPVASIVKRREVLSFLGATAAVSLVGCLRGQSASVKLTGTSAQTPTQTAIATTPSCVVRPQQTEGPYFIDEKLNRSDIRSDPSDGSLKQGVPLRLVFHVSQIDGRSCTPLTGAAVDIWHCDAIGVYSDVTDPSFSTVGKKFLRGYQVTDTNGTVEFVTIYPGWYPGRTVHIHFKIRTDSASQQGYEFTSQLYFDDSLTDQIHAQSPYAAKGQRSVNNNRDGIFRDDGEQLMIQLTEDAQGYVGAFDIGLQI</sequence>
<protein>
    <submittedName>
        <fullName evidence="2">Intradiol ring-cleavage dioxygenase</fullName>
    </submittedName>
</protein>
<evidence type="ECO:0000259" key="1">
    <source>
        <dbReference type="Pfam" id="PF00775"/>
    </source>
</evidence>
<dbReference type="AlphaFoldDB" id="A0A951UAZ2"/>
<comment type="caution">
    <text evidence="2">The sequence shown here is derived from an EMBL/GenBank/DDBJ whole genome shotgun (WGS) entry which is preliminary data.</text>
</comment>
<dbReference type="Proteomes" id="UP000753908">
    <property type="component" value="Unassembled WGS sequence"/>
</dbReference>
<dbReference type="EMBL" id="JAHHIF010000023">
    <property type="protein sequence ID" value="MBW4546299.1"/>
    <property type="molecule type" value="Genomic_DNA"/>
</dbReference>
<dbReference type="Gene3D" id="2.60.130.10">
    <property type="entry name" value="Aromatic compound dioxygenase"/>
    <property type="match status" value="1"/>
</dbReference>
<dbReference type="SUPFAM" id="SSF49482">
    <property type="entry name" value="Aromatic compound dioxygenase"/>
    <property type="match status" value="1"/>
</dbReference>
<organism evidence="2 3">
    <name type="scientific">Symplocastrum torsivum CPER-KK1</name>
    <dbReference type="NCBI Taxonomy" id="450513"/>
    <lineage>
        <taxon>Bacteria</taxon>
        <taxon>Bacillati</taxon>
        <taxon>Cyanobacteriota</taxon>
        <taxon>Cyanophyceae</taxon>
        <taxon>Oscillatoriophycideae</taxon>
        <taxon>Oscillatoriales</taxon>
        <taxon>Microcoleaceae</taxon>
        <taxon>Symplocastrum</taxon>
    </lineage>
</organism>
<name>A0A951UAZ2_9CYAN</name>
<dbReference type="GO" id="GO:0016702">
    <property type="term" value="F:oxidoreductase activity, acting on single donors with incorporation of molecular oxygen, incorporation of two atoms of oxygen"/>
    <property type="evidence" value="ECO:0007669"/>
    <property type="project" value="InterPro"/>
</dbReference>
<accession>A0A951UAZ2</accession>
<feature type="domain" description="Intradiol ring-cleavage dioxygenases" evidence="1">
    <location>
        <begin position="72"/>
        <end position="208"/>
    </location>
</feature>
<dbReference type="Pfam" id="PF00775">
    <property type="entry name" value="Dioxygenase_C"/>
    <property type="match status" value="1"/>
</dbReference>
<evidence type="ECO:0000313" key="3">
    <source>
        <dbReference type="Proteomes" id="UP000753908"/>
    </source>
</evidence>
<gene>
    <name evidence="2" type="ORF">KME25_17915</name>
</gene>
<keyword evidence="2" id="KW-0560">Oxidoreductase</keyword>
<reference evidence="2" key="1">
    <citation type="submission" date="2021-05" db="EMBL/GenBank/DDBJ databases">
        <authorList>
            <person name="Pietrasiak N."/>
            <person name="Ward R."/>
            <person name="Stajich J.E."/>
            <person name="Kurbessoian T."/>
        </authorList>
    </citation>
    <scope>NUCLEOTIDE SEQUENCE</scope>
    <source>
        <strain evidence="2">CPER-KK1</strain>
    </source>
</reference>
<dbReference type="CDD" id="cd03457">
    <property type="entry name" value="intradiol_dioxygenase_like"/>
    <property type="match status" value="1"/>
</dbReference>
<keyword evidence="2" id="KW-0223">Dioxygenase</keyword>
<reference evidence="2" key="2">
    <citation type="journal article" date="2022" name="Microbiol. Resour. Announc.">
        <title>Metagenome Sequencing to Explore Phylogenomics of Terrestrial Cyanobacteria.</title>
        <authorList>
            <person name="Ward R.D."/>
            <person name="Stajich J.E."/>
            <person name="Johansen J.R."/>
            <person name="Huntemann M."/>
            <person name="Clum A."/>
            <person name="Foster B."/>
            <person name="Foster B."/>
            <person name="Roux S."/>
            <person name="Palaniappan K."/>
            <person name="Varghese N."/>
            <person name="Mukherjee S."/>
            <person name="Reddy T.B.K."/>
            <person name="Daum C."/>
            <person name="Copeland A."/>
            <person name="Chen I.A."/>
            <person name="Ivanova N.N."/>
            <person name="Kyrpides N.C."/>
            <person name="Shapiro N."/>
            <person name="Eloe-Fadrosh E.A."/>
            <person name="Pietrasiak N."/>
        </authorList>
    </citation>
    <scope>NUCLEOTIDE SEQUENCE</scope>
    <source>
        <strain evidence="2">CPER-KK1</strain>
    </source>
</reference>
<dbReference type="InterPro" id="IPR015889">
    <property type="entry name" value="Intradiol_dOase_core"/>
</dbReference>
<evidence type="ECO:0000313" key="2">
    <source>
        <dbReference type="EMBL" id="MBW4546299.1"/>
    </source>
</evidence>
<dbReference type="InterPro" id="IPR000627">
    <property type="entry name" value="Intradiol_dOase_C"/>
</dbReference>
<dbReference type="PANTHER" id="PTHR34315:SF1">
    <property type="entry name" value="INTRADIOL RING-CLEAVAGE DIOXYGENASES DOMAIN-CONTAINING PROTEIN-RELATED"/>
    <property type="match status" value="1"/>
</dbReference>
<dbReference type="PROSITE" id="PS51257">
    <property type="entry name" value="PROKAR_LIPOPROTEIN"/>
    <property type="match status" value="1"/>
</dbReference>